<dbReference type="PROSITE" id="PS50110">
    <property type="entry name" value="RESPONSE_REGULATORY"/>
    <property type="match status" value="2"/>
</dbReference>
<dbReference type="SUPFAM" id="SSF52172">
    <property type="entry name" value="CheY-like"/>
    <property type="match status" value="2"/>
</dbReference>
<evidence type="ECO:0000259" key="6">
    <source>
        <dbReference type="PROSITE" id="PS50887"/>
    </source>
</evidence>
<evidence type="ECO:0000256" key="4">
    <source>
        <dbReference type="PROSITE-ProRule" id="PRU00169"/>
    </source>
</evidence>
<organism evidence="7 8">
    <name type="scientific">Reinekea thalattae</name>
    <dbReference type="NCBI Taxonomy" id="2593301"/>
    <lineage>
        <taxon>Bacteria</taxon>
        <taxon>Pseudomonadati</taxon>
        <taxon>Pseudomonadota</taxon>
        <taxon>Gammaproteobacteria</taxon>
        <taxon>Oceanospirillales</taxon>
        <taxon>Saccharospirillaceae</taxon>
        <taxon>Reinekea</taxon>
    </lineage>
</organism>
<dbReference type="SMART" id="SM00267">
    <property type="entry name" value="GGDEF"/>
    <property type="match status" value="1"/>
</dbReference>
<dbReference type="EC" id="2.7.7.65" evidence="2"/>
<name>A0A5C8Z918_9GAMM</name>
<reference evidence="7 8" key="1">
    <citation type="submission" date="2019-07" db="EMBL/GenBank/DDBJ databases">
        <title>Reinekea sp. strain SSH23 genome sequencing and assembly.</title>
        <authorList>
            <person name="Kim I."/>
        </authorList>
    </citation>
    <scope>NUCLEOTIDE SEQUENCE [LARGE SCALE GENOMIC DNA]</scope>
    <source>
        <strain evidence="7 8">SSH23</strain>
    </source>
</reference>
<dbReference type="SMART" id="SM00448">
    <property type="entry name" value="REC"/>
    <property type="match status" value="2"/>
</dbReference>
<dbReference type="InterPro" id="IPR050469">
    <property type="entry name" value="Diguanylate_Cyclase"/>
</dbReference>
<dbReference type="Proteomes" id="UP000321764">
    <property type="component" value="Unassembled WGS sequence"/>
</dbReference>
<comment type="cofactor">
    <cofactor evidence="1">
        <name>Mg(2+)</name>
        <dbReference type="ChEBI" id="CHEBI:18420"/>
    </cofactor>
</comment>
<dbReference type="InterPro" id="IPR001789">
    <property type="entry name" value="Sig_transdc_resp-reg_receiver"/>
</dbReference>
<dbReference type="NCBIfam" id="TIGR00254">
    <property type="entry name" value="GGDEF"/>
    <property type="match status" value="1"/>
</dbReference>
<dbReference type="FunFam" id="3.30.70.270:FF:000001">
    <property type="entry name" value="Diguanylate cyclase domain protein"/>
    <property type="match status" value="1"/>
</dbReference>
<proteinExistence type="predicted"/>
<feature type="domain" description="Response regulatory" evidence="5">
    <location>
        <begin position="3"/>
        <end position="118"/>
    </location>
</feature>
<dbReference type="GO" id="GO:0043709">
    <property type="term" value="P:cell adhesion involved in single-species biofilm formation"/>
    <property type="evidence" value="ECO:0007669"/>
    <property type="project" value="TreeGrafter"/>
</dbReference>
<dbReference type="OrthoDB" id="9812260at2"/>
<dbReference type="PANTHER" id="PTHR45138:SF9">
    <property type="entry name" value="DIGUANYLATE CYCLASE DGCM-RELATED"/>
    <property type="match status" value="1"/>
</dbReference>
<evidence type="ECO:0000256" key="2">
    <source>
        <dbReference type="ARBA" id="ARBA00012528"/>
    </source>
</evidence>
<sequence>MAAVLIVEDSKMVMKVLKHVASREVLEHDVIYAQSRAEANKQLESRSDWLAAIIDLNLPDAPNGELVDDALEKGIPVVVLTGSVDDEKRELLTRKGIVDYVLKEGRYSYQYAVNLINRLTKNQSIKVLVAEDSTATRSYIREVLKRNLFQVVEASDGQEALNAILADDEIRLVLTDYNMPNMDGFELVHELRHKHEKVDLVIIGLSSANESHLSAKFIKSGANDFLFKPFSQEEFACRIFQAVESMERLEEMRRAAYTDLLTGVGNRRHLIEKARTAFAQAYESGNPLALAAIDIDQFKHINDDYGHDAGDAILVAFAAQLQQSFGRFIVARTGGQEFCILFSGLSSEQAAKMVDLVRQQVENEFYQTSVGEVSMTFSAGIAQLPAENLEALMSDADQQLQAAKEAGRNQVSFT</sequence>
<dbReference type="GO" id="GO:0005886">
    <property type="term" value="C:plasma membrane"/>
    <property type="evidence" value="ECO:0007669"/>
    <property type="project" value="TreeGrafter"/>
</dbReference>
<dbReference type="Gene3D" id="3.30.70.270">
    <property type="match status" value="1"/>
</dbReference>
<dbReference type="Pfam" id="PF00990">
    <property type="entry name" value="GGDEF"/>
    <property type="match status" value="1"/>
</dbReference>
<dbReference type="Pfam" id="PF00072">
    <property type="entry name" value="Response_reg"/>
    <property type="match status" value="2"/>
</dbReference>
<evidence type="ECO:0000256" key="3">
    <source>
        <dbReference type="ARBA" id="ARBA00034247"/>
    </source>
</evidence>
<accession>A0A5C8Z918</accession>
<dbReference type="PANTHER" id="PTHR45138">
    <property type="entry name" value="REGULATORY COMPONENTS OF SENSORY TRANSDUCTION SYSTEM"/>
    <property type="match status" value="1"/>
</dbReference>
<keyword evidence="8" id="KW-1185">Reference proteome</keyword>
<gene>
    <name evidence="7" type="ORF">FME95_07825</name>
</gene>
<dbReference type="GO" id="GO:0000160">
    <property type="term" value="P:phosphorelay signal transduction system"/>
    <property type="evidence" value="ECO:0007669"/>
    <property type="project" value="InterPro"/>
</dbReference>
<comment type="caution">
    <text evidence="7">The sequence shown here is derived from an EMBL/GenBank/DDBJ whole genome shotgun (WGS) entry which is preliminary data.</text>
</comment>
<dbReference type="GO" id="GO:1902201">
    <property type="term" value="P:negative regulation of bacterial-type flagellum-dependent cell motility"/>
    <property type="evidence" value="ECO:0007669"/>
    <property type="project" value="TreeGrafter"/>
</dbReference>
<dbReference type="InterPro" id="IPR000160">
    <property type="entry name" value="GGDEF_dom"/>
</dbReference>
<dbReference type="CDD" id="cd01949">
    <property type="entry name" value="GGDEF"/>
    <property type="match status" value="1"/>
</dbReference>
<comment type="catalytic activity">
    <reaction evidence="3">
        <text>2 GTP = 3',3'-c-di-GMP + 2 diphosphate</text>
        <dbReference type="Rhea" id="RHEA:24898"/>
        <dbReference type="ChEBI" id="CHEBI:33019"/>
        <dbReference type="ChEBI" id="CHEBI:37565"/>
        <dbReference type="ChEBI" id="CHEBI:58805"/>
        <dbReference type="EC" id="2.7.7.65"/>
    </reaction>
</comment>
<feature type="modified residue" description="4-aspartylphosphate" evidence="4">
    <location>
        <position position="55"/>
    </location>
</feature>
<dbReference type="EMBL" id="VKAD01000001">
    <property type="protein sequence ID" value="TXR54432.1"/>
    <property type="molecule type" value="Genomic_DNA"/>
</dbReference>
<evidence type="ECO:0000313" key="8">
    <source>
        <dbReference type="Proteomes" id="UP000321764"/>
    </source>
</evidence>
<dbReference type="CDD" id="cd19921">
    <property type="entry name" value="REC_1_GGDEF"/>
    <property type="match status" value="1"/>
</dbReference>
<dbReference type="SUPFAM" id="SSF55073">
    <property type="entry name" value="Nucleotide cyclase"/>
    <property type="match status" value="1"/>
</dbReference>
<evidence type="ECO:0000313" key="7">
    <source>
        <dbReference type="EMBL" id="TXR54432.1"/>
    </source>
</evidence>
<dbReference type="RefSeq" id="WP_147713830.1">
    <property type="nucleotide sequence ID" value="NZ_VKAD01000001.1"/>
</dbReference>
<dbReference type="PROSITE" id="PS50887">
    <property type="entry name" value="GGDEF"/>
    <property type="match status" value="1"/>
</dbReference>
<keyword evidence="4" id="KW-0597">Phosphoprotein</keyword>
<protein>
    <recommendedName>
        <fullName evidence="2">diguanylate cyclase</fullName>
        <ecNumber evidence="2">2.7.7.65</ecNumber>
    </recommendedName>
</protein>
<dbReference type="InterPro" id="IPR029787">
    <property type="entry name" value="Nucleotide_cyclase"/>
</dbReference>
<evidence type="ECO:0000256" key="1">
    <source>
        <dbReference type="ARBA" id="ARBA00001946"/>
    </source>
</evidence>
<dbReference type="Gene3D" id="3.40.50.2300">
    <property type="match status" value="2"/>
</dbReference>
<feature type="modified residue" description="4-aspartylphosphate" evidence="4">
    <location>
        <position position="176"/>
    </location>
</feature>
<dbReference type="InterPro" id="IPR043128">
    <property type="entry name" value="Rev_trsase/Diguanyl_cyclase"/>
</dbReference>
<evidence type="ECO:0000259" key="5">
    <source>
        <dbReference type="PROSITE" id="PS50110"/>
    </source>
</evidence>
<feature type="domain" description="GGDEF" evidence="6">
    <location>
        <begin position="286"/>
        <end position="414"/>
    </location>
</feature>
<dbReference type="AlphaFoldDB" id="A0A5C8Z918"/>
<feature type="domain" description="Response regulatory" evidence="5">
    <location>
        <begin position="126"/>
        <end position="243"/>
    </location>
</feature>
<dbReference type="InterPro" id="IPR011006">
    <property type="entry name" value="CheY-like_superfamily"/>
</dbReference>
<dbReference type="GO" id="GO:0052621">
    <property type="term" value="F:diguanylate cyclase activity"/>
    <property type="evidence" value="ECO:0007669"/>
    <property type="project" value="UniProtKB-EC"/>
</dbReference>